<gene>
    <name evidence="3" type="ORF">S01H4_10085</name>
</gene>
<dbReference type="PANTHER" id="PTHR43384">
    <property type="entry name" value="SEPTUM SITE-DETERMINING PROTEIN MIND HOMOLOG, CHLOROPLASTIC-RELATED"/>
    <property type="match status" value="1"/>
</dbReference>
<dbReference type="GO" id="GO:0016887">
    <property type="term" value="F:ATP hydrolysis activity"/>
    <property type="evidence" value="ECO:0007669"/>
    <property type="project" value="TreeGrafter"/>
</dbReference>
<dbReference type="GO" id="GO:0005524">
    <property type="term" value="F:ATP binding"/>
    <property type="evidence" value="ECO:0007669"/>
    <property type="project" value="UniProtKB-KW"/>
</dbReference>
<dbReference type="GO" id="GO:0005829">
    <property type="term" value="C:cytosol"/>
    <property type="evidence" value="ECO:0007669"/>
    <property type="project" value="TreeGrafter"/>
</dbReference>
<protein>
    <recommendedName>
        <fullName evidence="4">CobQ/CobB/MinD/ParA nucleotide binding domain-containing protein</fullName>
    </recommendedName>
</protein>
<dbReference type="InterPro" id="IPR027417">
    <property type="entry name" value="P-loop_NTPase"/>
</dbReference>
<dbReference type="PIRSF" id="PIRSF005647">
    <property type="entry name" value="CooC"/>
    <property type="match status" value="1"/>
</dbReference>
<sequence length="224" mass="25006">DPDANLAAVLGIGYDEASKITPLVEMKKLIEERTGARPGGYGMFFKLNPRVDDIPQKFGIEIDGVRLLVAGTVKAGGSGCYCPENVLLKSLFRHLVVDREEIVILDMEAGIEHLSRGTCENMDALIIVVEPGLRSVQTARTVRKMSLDLGIRDLFIVVNKVRTDEEEKLIEDNLDNFIILGKLPYSDRVRESDLKHFSPCGADEEFKKSIEEIAARLNKYIDKD</sequence>
<keyword evidence="1" id="KW-0547">Nucleotide-binding</keyword>
<evidence type="ECO:0008006" key="4">
    <source>
        <dbReference type="Google" id="ProtNLM"/>
    </source>
</evidence>
<dbReference type="InterPro" id="IPR014433">
    <property type="entry name" value="CooC"/>
</dbReference>
<proteinExistence type="predicted"/>
<dbReference type="EMBL" id="BART01003785">
    <property type="protein sequence ID" value="GAG61464.1"/>
    <property type="molecule type" value="Genomic_DNA"/>
</dbReference>
<dbReference type="SUPFAM" id="SSF52540">
    <property type="entry name" value="P-loop containing nucleoside triphosphate hydrolases"/>
    <property type="match status" value="1"/>
</dbReference>
<dbReference type="Gene3D" id="3.40.50.300">
    <property type="entry name" value="P-loop containing nucleotide triphosphate hydrolases"/>
    <property type="match status" value="1"/>
</dbReference>
<accession>X0YX72</accession>
<dbReference type="GO" id="GO:0051782">
    <property type="term" value="P:negative regulation of cell division"/>
    <property type="evidence" value="ECO:0007669"/>
    <property type="project" value="TreeGrafter"/>
</dbReference>
<dbReference type="GO" id="GO:0009898">
    <property type="term" value="C:cytoplasmic side of plasma membrane"/>
    <property type="evidence" value="ECO:0007669"/>
    <property type="project" value="TreeGrafter"/>
</dbReference>
<evidence type="ECO:0000313" key="3">
    <source>
        <dbReference type="EMBL" id="GAG61464.1"/>
    </source>
</evidence>
<dbReference type="InterPro" id="IPR050625">
    <property type="entry name" value="ParA/MinD_ATPase"/>
</dbReference>
<organism evidence="3">
    <name type="scientific">marine sediment metagenome</name>
    <dbReference type="NCBI Taxonomy" id="412755"/>
    <lineage>
        <taxon>unclassified sequences</taxon>
        <taxon>metagenomes</taxon>
        <taxon>ecological metagenomes</taxon>
    </lineage>
</organism>
<dbReference type="PANTHER" id="PTHR43384:SF6">
    <property type="entry name" value="SEPTUM SITE-DETERMINING PROTEIN MIND HOMOLOG, CHLOROPLASTIC"/>
    <property type="match status" value="1"/>
</dbReference>
<name>X0YX72_9ZZZZ</name>
<evidence type="ECO:0000256" key="2">
    <source>
        <dbReference type="ARBA" id="ARBA00022840"/>
    </source>
</evidence>
<evidence type="ECO:0000256" key="1">
    <source>
        <dbReference type="ARBA" id="ARBA00022741"/>
    </source>
</evidence>
<reference evidence="3" key="1">
    <citation type="journal article" date="2014" name="Front. Microbiol.">
        <title>High frequency of phylogenetically diverse reductive dehalogenase-homologous genes in deep subseafloor sedimentary metagenomes.</title>
        <authorList>
            <person name="Kawai M."/>
            <person name="Futagami T."/>
            <person name="Toyoda A."/>
            <person name="Takaki Y."/>
            <person name="Nishi S."/>
            <person name="Hori S."/>
            <person name="Arai W."/>
            <person name="Tsubouchi T."/>
            <person name="Morono Y."/>
            <person name="Uchiyama I."/>
            <person name="Ito T."/>
            <person name="Fujiyama A."/>
            <person name="Inagaki F."/>
            <person name="Takami H."/>
        </authorList>
    </citation>
    <scope>NUCLEOTIDE SEQUENCE</scope>
    <source>
        <strain evidence="3">Expedition CK06-06</strain>
    </source>
</reference>
<comment type="caution">
    <text evidence="3">The sequence shown here is derived from an EMBL/GenBank/DDBJ whole genome shotgun (WGS) entry which is preliminary data.</text>
</comment>
<dbReference type="AlphaFoldDB" id="X0YX72"/>
<feature type="non-terminal residue" evidence="3">
    <location>
        <position position="1"/>
    </location>
</feature>
<keyword evidence="2" id="KW-0067">ATP-binding</keyword>